<evidence type="ECO:0000313" key="3">
    <source>
        <dbReference type="Proteomes" id="UP000824219"/>
    </source>
</evidence>
<dbReference type="AlphaFoldDB" id="A0A9D3N2I5"/>
<proteinExistence type="predicted"/>
<gene>
    <name evidence="2" type="ORF">KOW79_021444</name>
</gene>
<dbReference type="EMBL" id="JAHKSW010000027">
    <property type="protein sequence ID" value="KAG7315356.1"/>
    <property type="molecule type" value="Genomic_DNA"/>
</dbReference>
<organism evidence="2 3">
    <name type="scientific">Hemibagrus wyckioides</name>
    <dbReference type="NCBI Taxonomy" id="337641"/>
    <lineage>
        <taxon>Eukaryota</taxon>
        <taxon>Metazoa</taxon>
        <taxon>Chordata</taxon>
        <taxon>Craniata</taxon>
        <taxon>Vertebrata</taxon>
        <taxon>Euteleostomi</taxon>
        <taxon>Actinopterygii</taxon>
        <taxon>Neopterygii</taxon>
        <taxon>Teleostei</taxon>
        <taxon>Ostariophysi</taxon>
        <taxon>Siluriformes</taxon>
        <taxon>Bagridae</taxon>
        <taxon>Hemibagrus</taxon>
    </lineage>
</organism>
<dbReference type="Proteomes" id="UP000824219">
    <property type="component" value="Linkage Group LG27"/>
</dbReference>
<name>A0A9D3N2I5_9TELE</name>
<protein>
    <submittedName>
        <fullName evidence="2">Uncharacterized protein</fullName>
    </submittedName>
</protein>
<sequence length="90" mass="9910">MPLWALVGPRYRAESSRLRHWESGAYAIGTTRLRVCSELSTSVATLKRTPSPTLSSAERERRRTAGEQMANDSQHSSGADMFGSVHVCSD</sequence>
<feature type="region of interest" description="Disordered" evidence="1">
    <location>
        <begin position="46"/>
        <end position="90"/>
    </location>
</feature>
<evidence type="ECO:0000313" key="2">
    <source>
        <dbReference type="EMBL" id="KAG7315356.1"/>
    </source>
</evidence>
<feature type="compositionally biased region" description="Polar residues" evidence="1">
    <location>
        <begin position="46"/>
        <end position="56"/>
    </location>
</feature>
<accession>A0A9D3N2I5</accession>
<reference evidence="2 3" key="1">
    <citation type="submission" date="2021-06" db="EMBL/GenBank/DDBJ databases">
        <title>Chromosome-level genome assembly of the red-tail catfish (Hemibagrus wyckioides).</title>
        <authorList>
            <person name="Shao F."/>
        </authorList>
    </citation>
    <scope>NUCLEOTIDE SEQUENCE [LARGE SCALE GENOMIC DNA]</scope>
    <source>
        <strain evidence="2">EC202008001</strain>
        <tissue evidence="2">Blood</tissue>
    </source>
</reference>
<comment type="caution">
    <text evidence="2">The sequence shown here is derived from an EMBL/GenBank/DDBJ whole genome shotgun (WGS) entry which is preliminary data.</text>
</comment>
<evidence type="ECO:0000256" key="1">
    <source>
        <dbReference type="SAM" id="MobiDB-lite"/>
    </source>
</evidence>
<keyword evidence="3" id="KW-1185">Reference proteome</keyword>